<dbReference type="PANTHER" id="PTHR43712:SF8">
    <property type="entry name" value="O-METHYLTRANSFERASE AF390-400"/>
    <property type="match status" value="1"/>
</dbReference>
<keyword evidence="1 7" id="KW-0489">Methyltransferase</keyword>
<feature type="active site" description="Proton acceptor" evidence="4">
    <location>
        <position position="305"/>
    </location>
</feature>
<dbReference type="InterPro" id="IPR036390">
    <property type="entry name" value="WH_DNA-bd_sf"/>
</dbReference>
<evidence type="ECO:0000259" key="6">
    <source>
        <dbReference type="Pfam" id="PF08100"/>
    </source>
</evidence>
<dbReference type="SUPFAM" id="SSF53335">
    <property type="entry name" value="S-adenosyl-L-methionine-dependent methyltransferases"/>
    <property type="match status" value="1"/>
</dbReference>
<dbReference type="PROSITE" id="PS51683">
    <property type="entry name" value="SAM_OMT_II"/>
    <property type="match status" value="1"/>
</dbReference>
<dbReference type="Proteomes" id="UP000623467">
    <property type="component" value="Unassembled WGS sequence"/>
</dbReference>
<keyword evidence="2 7" id="KW-0808">Transferase</keyword>
<dbReference type="EMBL" id="JACAZH010000011">
    <property type="protein sequence ID" value="KAF7355152.1"/>
    <property type="molecule type" value="Genomic_DNA"/>
</dbReference>
<dbReference type="InterPro" id="IPR016461">
    <property type="entry name" value="COMT-like"/>
</dbReference>
<dbReference type="GO" id="GO:0008171">
    <property type="term" value="F:O-methyltransferase activity"/>
    <property type="evidence" value="ECO:0007669"/>
    <property type="project" value="InterPro"/>
</dbReference>
<dbReference type="InterPro" id="IPR036388">
    <property type="entry name" value="WH-like_DNA-bd_sf"/>
</dbReference>
<protein>
    <submittedName>
        <fullName evidence="7">Demethylsterigmatocystin 6-O-methyltransferase</fullName>
    </submittedName>
</protein>
<dbReference type="InterPro" id="IPR001077">
    <property type="entry name" value="COMT_C"/>
</dbReference>
<feature type="domain" description="O-methyltransferase C-terminal" evidence="5">
    <location>
        <begin position="216"/>
        <end position="377"/>
    </location>
</feature>
<evidence type="ECO:0000313" key="7">
    <source>
        <dbReference type="EMBL" id="KAF7355152.1"/>
    </source>
</evidence>
<dbReference type="Pfam" id="PF00891">
    <property type="entry name" value="Methyltransf_2"/>
    <property type="match status" value="1"/>
</dbReference>
<evidence type="ECO:0000256" key="2">
    <source>
        <dbReference type="ARBA" id="ARBA00022679"/>
    </source>
</evidence>
<evidence type="ECO:0000256" key="1">
    <source>
        <dbReference type="ARBA" id="ARBA00022603"/>
    </source>
</evidence>
<dbReference type="GO" id="GO:0032259">
    <property type="term" value="P:methylation"/>
    <property type="evidence" value="ECO:0007669"/>
    <property type="project" value="UniProtKB-KW"/>
</dbReference>
<evidence type="ECO:0000256" key="4">
    <source>
        <dbReference type="PIRSR" id="PIRSR005739-1"/>
    </source>
</evidence>
<gene>
    <name evidence="7" type="ORF">MSAN_01430900</name>
</gene>
<dbReference type="InterPro" id="IPR012967">
    <property type="entry name" value="COMT_dimerisation"/>
</dbReference>
<dbReference type="OrthoDB" id="2890051at2759"/>
<dbReference type="Gene3D" id="3.40.50.150">
    <property type="entry name" value="Vaccinia Virus protein VP39"/>
    <property type="match status" value="1"/>
</dbReference>
<proteinExistence type="predicted"/>
<evidence type="ECO:0000313" key="8">
    <source>
        <dbReference type="Proteomes" id="UP000623467"/>
    </source>
</evidence>
<comment type="caution">
    <text evidence="7">The sequence shown here is derived from an EMBL/GenBank/DDBJ whole genome shotgun (WGS) entry which is preliminary data.</text>
</comment>
<dbReference type="SUPFAM" id="SSF46785">
    <property type="entry name" value="Winged helix' DNA-binding domain"/>
    <property type="match status" value="1"/>
</dbReference>
<dbReference type="Gene3D" id="1.10.10.10">
    <property type="entry name" value="Winged helix-like DNA-binding domain superfamily/Winged helix DNA-binding domain"/>
    <property type="match status" value="1"/>
</dbReference>
<dbReference type="InterPro" id="IPR029063">
    <property type="entry name" value="SAM-dependent_MTases_sf"/>
</dbReference>
<organism evidence="7 8">
    <name type="scientific">Mycena sanguinolenta</name>
    <dbReference type="NCBI Taxonomy" id="230812"/>
    <lineage>
        <taxon>Eukaryota</taxon>
        <taxon>Fungi</taxon>
        <taxon>Dikarya</taxon>
        <taxon>Basidiomycota</taxon>
        <taxon>Agaricomycotina</taxon>
        <taxon>Agaricomycetes</taxon>
        <taxon>Agaricomycetidae</taxon>
        <taxon>Agaricales</taxon>
        <taxon>Marasmiineae</taxon>
        <taxon>Mycenaceae</taxon>
        <taxon>Mycena</taxon>
    </lineage>
</organism>
<evidence type="ECO:0000259" key="5">
    <source>
        <dbReference type="Pfam" id="PF00891"/>
    </source>
</evidence>
<accession>A0A8H7D0P9</accession>
<name>A0A8H7D0P9_9AGAR</name>
<feature type="domain" description="O-methyltransferase dimerisation" evidence="6">
    <location>
        <begin position="58"/>
        <end position="125"/>
    </location>
</feature>
<sequence>MAQSIPNLIKTLDDISPARVDDKERTQIIQALRRALDRLQTPFERAWEMIIIQPMVYAACQTGIDLGLWEGWRSAGGGQKSLVELVELCKKNCDPNLLRRLMRLLTGANVVEETRPDTYQSTPLSLAMGERSLALSFQFGSQQMLPTMLEVPSYLAQNGFQEPTDAENTAYINMGSNPEKLAFFARCRGKPEIQESFVALMANLNTWKRSWTEYFDTSTLVDEDVIKNGETTPILVDVGGNAGVDIARFLDRHPDVPAGSVILQDVPDVIAIAKVDSRVRPMVYDFFTPQTVRGSRMYFMHAVLHDWADPEAIRILRNLGSAFTKGYSRLLITDVVIPPEGASPFVAGVDLIMMAMLAGGSRTEAAWVKLLNSAGFKLVKVWKDTLGIECVIEAELADD</sequence>
<dbReference type="AlphaFoldDB" id="A0A8H7D0P9"/>
<dbReference type="Pfam" id="PF08100">
    <property type="entry name" value="Dimerisation"/>
    <property type="match status" value="1"/>
</dbReference>
<evidence type="ECO:0000256" key="3">
    <source>
        <dbReference type="ARBA" id="ARBA00022691"/>
    </source>
</evidence>
<reference evidence="7" key="1">
    <citation type="submission" date="2020-05" db="EMBL/GenBank/DDBJ databases">
        <title>Mycena genomes resolve the evolution of fungal bioluminescence.</title>
        <authorList>
            <person name="Tsai I.J."/>
        </authorList>
    </citation>
    <scope>NUCLEOTIDE SEQUENCE</scope>
    <source>
        <strain evidence="7">160909Yilan</strain>
    </source>
</reference>
<keyword evidence="8" id="KW-1185">Reference proteome</keyword>
<dbReference type="PANTHER" id="PTHR43712">
    <property type="entry name" value="PUTATIVE (AFU_ORTHOLOGUE AFUA_4G14580)-RELATED"/>
    <property type="match status" value="1"/>
</dbReference>
<keyword evidence="3" id="KW-0949">S-adenosyl-L-methionine</keyword>
<dbReference type="PIRSF" id="PIRSF005739">
    <property type="entry name" value="O-mtase"/>
    <property type="match status" value="1"/>
</dbReference>